<accession>X1FUQ7</accession>
<comment type="caution">
    <text evidence="1">The sequence shown here is derived from an EMBL/GenBank/DDBJ whole genome shotgun (WGS) entry which is preliminary data.</text>
</comment>
<proteinExistence type="predicted"/>
<feature type="non-terminal residue" evidence="1">
    <location>
        <position position="116"/>
    </location>
</feature>
<protein>
    <submittedName>
        <fullName evidence="1">Uncharacterized protein</fullName>
    </submittedName>
</protein>
<reference evidence="1" key="1">
    <citation type="journal article" date="2014" name="Front. Microbiol.">
        <title>High frequency of phylogenetically diverse reductive dehalogenase-homologous genes in deep subseafloor sedimentary metagenomes.</title>
        <authorList>
            <person name="Kawai M."/>
            <person name="Futagami T."/>
            <person name="Toyoda A."/>
            <person name="Takaki Y."/>
            <person name="Nishi S."/>
            <person name="Hori S."/>
            <person name="Arai W."/>
            <person name="Tsubouchi T."/>
            <person name="Morono Y."/>
            <person name="Uchiyama I."/>
            <person name="Ito T."/>
            <person name="Fujiyama A."/>
            <person name="Inagaki F."/>
            <person name="Takami H."/>
        </authorList>
    </citation>
    <scope>NUCLEOTIDE SEQUENCE</scope>
    <source>
        <strain evidence="1">Expedition CK06-06</strain>
    </source>
</reference>
<organism evidence="1">
    <name type="scientific">marine sediment metagenome</name>
    <dbReference type="NCBI Taxonomy" id="412755"/>
    <lineage>
        <taxon>unclassified sequences</taxon>
        <taxon>metagenomes</taxon>
        <taxon>ecological metagenomes</taxon>
    </lineage>
</organism>
<dbReference type="EMBL" id="BARU01020467">
    <property type="protein sequence ID" value="GAH49391.1"/>
    <property type="molecule type" value="Genomic_DNA"/>
</dbReference>
<dbReference type="AlphaFoldDB" id="X1FUQ7"/>
<name>X1FUQ7_9ZZZZ</name>
<evidence type="ECO:0000313" key="1">
    <source>
        <dbReference type="EMBL" id="GAH49391.1"/>
    </source>
</evidence>
<gene>
    <name evidence="1" type="ORF">S03H2_33611</name>
</gene>
<sequence>MAWLSGWDKRIKLDIDYTNKIGAGVTWFPVTVFLTATQGEEVFAELTTDAEYLKVAFTKTDGTTELYGECELFDVSEQKGIFHVSRTGWTIDANTSIYMYYDKDHADNNTYIGAIK</sequence>